<dbReference type="EMBL" id="VOGC01000007">
    <property type="protein sequence ID" value="MQN02069.1"/>
    <property type="molecule type" value="Genomic_DNA"/>
</dbReference>
<keyword evidence="3" id="KW-1185">Reference proteome</keyword>
<keyword evidence="1" id="KW-1133">Transmembrane helix</keyword>
<keyword evidence="1" id="KW-0812">Transmembrane</keyword>
<reference evidence="2" key="1">
    <citation type="journal article" date="2020" name="Appl. Environ. Microbiol.">
        <title>Medium-Chain Fatty Acid Synthesis by 'Candidatus Weimeria bifida' gen. nov., sp. nov., and 'Candidatus Pseudoramibacter fermentans' sp. nov.</title>
        <authorList>
            <person name="Scarborough M.J."/>
            <person name="Myers K.S."/>
            <person name="Donohue T.J."/>
            <person name="Noguera D.R."/>
        </authorList>
    </citation>
    <scope>NUCLEOTIDE SEQUENCE</scope>
    <source>
        <strain evidence="2">LCO1.1</strain>
    </source>
</reference>
<sequence length="90" mass="10109">MAIVAYITLIGWIIAMATTDSSHRSEFVKFHINQALVIWLFGLLGFIPVPVVGWIWRIFTVVLWVIGLISACQGTMKEVPLIGKIRIIKS</sequence>
<protein>
    <recommendedName>
        <fullName evidence="4">DUF4870 domain-containing protein</fullName>
    </recommendedName>
</protein>
<evidence type="ECO:0000313" key="2">
    <source>
        <dbReference type="EMBL" id="MQN02069.1"/>
    </source>
</evidence>
<comment type="caution">
    <text evidence="2">The sequence shown here is derived from an EMBL/GenBank/DDBJ whole genome shotgun (WGS) entry which is preliminary data.</text>
</comment>
<evidence type="ECO:0008006" key="4">
    <source>
        <dbReference type="Google" id="ProtNLM"/>
    </source>
</evidence>
<proteinExistence type="predicted"/>
<accession>A0A6N7J2U2</accession>
<dbReference type="Proteomes" id="UP000460257">
    <property type="component" value="Unassembled WGS sequence"/>
</dbReference>
<dbReference type="AlphaFoldDB" id="A0A6N7J2U2"/>
<name>A0A6N7J2U2_9FIRM</name>
<organism evidence="2 3">
    <name type="scientific">Candidatus Weimeria bifida</name>
    <dbReference type="NCBI Taxonomy" id="2599074"/>
    <lineage>
        <taxon>Bacteria</taxon>
        <taxon>Bacillati</taxon>
        <taxon>Bacillota</taxon>
        <taxon>Clostridia</taxon>
        <taxon>Lachnospirales</taxon>
        <taxon>Lachnospiraceae</taxon>
        <taxon>Candidatus Weimeria</taxon>
    </lineage>
</organism>
<keyword evidence="1" id="KW-0472">Membrane</keyword>
<gene>
    <name evidence="2" type="ORF">FRC54_09255</name>
</gene>
<evidence type="ECO:0000313" key="3">
    <source>
        <dbReference type="Proteomes" id="UP000460257"/>
    </source>
</evidence>
<evidence type="ECO:0000256" key="1">
    <source>
        <dbReference type="SAM" id="Phobius"/>
    </source>
</evidence>
<feature type="transmembrane region" description="Helical" evidence="1">
    <location>
        <begin position="30"/>
        <end position="48"/>
    </location>
</feature>